<dbReference type="Proteomes" id="UP000234956">
    <property type="component" value="Unassembled WGS sequence"/>
</dbReference>
<feature type="transmembrane region" description="Helical" evidence="7">
    <location>
        <begin position="312"/>
        <end position="335"/>
    </location>
</feature>
<comment type="caution">
    <text evidence="9">The sequence shown here is derived from an EMBL/GenBank/DDBJ whole genome shotgun (WGS) entry which is preliminary data.</text>
</comment>
<feature type="transmembrane region" description="Helical" evidence="7">
    <location>
        <begin position="997"/>
        <end position="1025"/>
    </location>
</feature>
<dbReference type="PANTHER" id="PTHR33406:SF6">
    <property type="entry name" value="MEMBRANE PROTEIN YDGH-RELATED"/>
    <property type="match status" value="1"/>
</dbReference>
<gene>
    <name evidence="9" type="ORF">CRI88_12460</name>
</gene>
<feature type="transmembrane region" description="Helical" evidence="7">
    <location>
        <begin position="968"/>
        <end position="991"/>
    </location>
</feature>
<evidence type="ECO:0000256" key="6">
    <source>
        <dbReference type="ARBA" id="ARBA00023136"/>
    </source>
</evidence>
<feature type="transmembrane region" description="Helical" evidence="7">
    <location>
        <begin position="867"/>
        <end position="886"/>
    </location>
</feature>
<keyword evidence="3" id="KW-1003">Cell membrane</keyword>
<feature type="transmembrane region" description="Helical" evidence="7">
    <location>
        <begin position="237"/>
        <end position="259"/>
    </location>
</feature>
<keyword evidence="4 7" id="KW-0812">Transmembrane</keyword>
<evidence type="ECO:0000313" key="9">
    <source>
        <dbReference type="EMBL" id="PKU51511.1"/>
    </source>
</evidence>
<feature type="transmembrane region" description="Helical" evidence="7">
    <location>
        <begin position="181"/>
        <end position="197"/>
    </location>
</feature>
<evidence type="ECO:0000256" key="1">
    <source>
        <dbReference type="ARBA" id="ARBA00004651"/>
    </source>
</evidence>
<evidence type="ECO:0000259" key="8">
    <source>
        <dbReference type="PROSITE" id="PS50156"/>
    </source>
</evidence>
<dbReference type="PROSITE" id="PS50156">
    <property type="entry name" value="SSD"/>
    <property type="match status" value="1"/>
</dbReference>
<name>A0A2I0UZL2_9BACI</name>
<evidence type="ECO:0000256" key="7">
    <source>
        <dbReference type="SAM" id="Phobius"/>
    </source>
</evidence>
<evidence type="ECO:0000313" key="10">
    <source>
        <dbReference type="Proteomes" id="UP000234956"/>
    </source>
</evidence>
<keyword evidence="5 7" id="KW-1133">Transmembrane helix</keyword>
<evidence type="ECO:0000256" key="4">
    <source>
        <dbReference type="ARBA" id="ARBA00022692"/>
    </source>
</evidence>
<dbReference type="EMBL" id="PDFK01000003">
    <property type="protein sequence ID" value="PKU51511.1"/>
    <property type="molecule type" value="Genomic_DNA"/>
</dbReference>
<evidence type="ECO:0000256" key="5">
    <source>
        <dbReference type="ARBA" id="ARBA00022989"/>
    </source>
</evidence>
<organism evidence="9 10">
    <name type="scientific">Lysinibacillus fusiformis</name>
    <dbReference type="NCBI Taxonomy" id="28031"/>
    <lineage>
        <taxon>Bacteria</taxon>
        <taxon>Bacillati</taxon>
        <taxon>Bacillota</taxon>
        <taxon>Bacilli</taxon>
        <taxon>Bacillales</taxon>
        <taxon>Bacillaceae</taxon>
        <taxon>Lysinibacillus</taxon>
    </lineage>
</organism>
<dbReference type="Gene3D" id="1.10.287.950">
    <property type="entry name" value="Methyl-accepting chemotaxis protein"/>
    <property type="match status" value="2"/>
</dbReference>
<evidence type="ECO:0000256" key="2">
    <source>
        <dbReference type="ARBA" id="ARBA00010157"/>
    </source>
</evidence>
<sequence>MKKIMNWRVASFVLWIVMAVLMVVTMPNLDQLVREKGQITIPESAQSNIAEDLLNQMDNDSGERYQIIAVFNSGNDQALTKEQKEEVGKIIKELKKEQTQLGMKEIMTHLDNEQTKKQLISEDGTTILAQLSIEQNNREISEITKELTKIIDSKNVDTYLTGNSLVMEDFVQSTQEGIKKAEIIAIFFIIAVLILVFRSPIVPFVSLLLVGVAYVVSLGIIAHLVDQFNYPFSNFTQVFLVVILFGIGTDYNILLFTRFKEELVKQEDRWKAVRSTYKTAGKTILYSALAVFIGFMALYLAEFGLYRASSAVAIGVAVLVLVLLTLNPFFMALLGKKMFWPAKTFTGHNDSKIWGFLARLSVLRPFVALVFTAILCVPFIMNSSHSLSYNDLLEIDDRYASKQGINVIEAHFPAGFSSPTTLALQSNEALDNARSLQALDEIAEKISQIDGVSKVLTATRPVGEKMDDLYITEQSKQIKSGLGDANEGVGKISNGLSSAEQQFQQTDTNAAQNVQALIQGTDEMTKGVSSLGTAIDQLTNGVSAGANGVQELENGLASVKENTNTLSISMSQLLNGYTELEKGLSSFSTNLTSIGQGIESAEKGYRQIESAMHALVQSKPELANDMNVQTTLSIASTERQQLEQLSEKLHTVTAQFEGAMTSFREVNASLAKVNSSFSQLQAGVNQLYEASSSLTHGLQSATKGSNQIASQVPSLESGLMTINEGQKQLQTGLTDLADKMATLQSGLSASTKGLQDVSTGLTDVQDYLTGLSESEASEKLYIPKDVLVSDEFQKSLNMYMSDNRKITQMGIILAVNPYSKEAMIIVDQIEQEIQAIIKSSEFRDAKVAIGGRTSQNVDLEEIASGDFTRTAAIMLIGIGIILIIITRSFLKPIFILASLIITYYTAIGMSSIISAKFLNMSELAWNVPFFSFIMIVALGVDYSIFLMMRYRELEGNSTKAIIDATRHIGGVVISAAIILGGTFAALMPSGVITLIEIAITVILGLVLLTFVMLPILIPALLSGVGRIRNIGRKKRKQ</sequence>
<reference evidence="9 10" key="1">
    <citation type="submission" date="2017-10" db="EMBL/GenBank/DDBJ databases">
        <title>Draft genome of Lysinibacillus fusiformis strain Juneja, a laboratory-derived pathogen of Drosophila melanogaster.</title>
        <authorList>
            <person name="Smith B.R."/>
            <person name="Unckless R.L."/>
        </authorList>
    </citation>
    <scope>NUCLEOTIDE SEQUENCE [LARGE SCALE GENOMIC DNA]</scope>
    <source>
        <strain evidence="9 10">Juneja</strain>
    </source>
</reference>
<keyword evidence="6 7" id="KW-0472">Membrane</keyword>
<dbReference type="InterPro" id="IPR004869">
    <property type="entry name" value="MMPL_dom"/>
</dbReference>
<dbReference type="InterPro" id="IPR000731">
    <property type="entry name" value="SSD"/>
</dbReference>
<dbReference type="SUPFAM" id="SSF82866">
    <property type="entry name" value="Multidrug efflux transporter AcrB transmembrane domain"/>
    <property type="match status" value="2"/>
</dbReference>
<feature type="transmembrane region" description="Helical" evidence="7">
    <location>
        <begin position="204"/>
        <end position="225"/>
    </location>
</feature>
<feature type="domain" description="SSD" evidence="8">
    <location>
        <begin position="202"/>
        <end position="336"/>
    </location>
</feature>
<feature type="transmembrane region" description="Helical" evidence="7">
    <location>
        <begin position="927"/>
        <end position="947"/>
    </location>
</feature>
<dbReference type="GO" id="GO:0005886">
    <property type="term" value="C:plasma membrane"/>
    <property type="evidence" value="ECO:0007669"/>
    <property type="project" value="UniProtKB-SubCell"/>
</dbReference>
<accession>A0A2I0UZL2</accession>
<feature type="transmembrane region" description="Helical" evidence="7">
    <location>
        <begin position="356"/>
        <end position="381"/>
    </location>
</feature>
<comment type="similarity">
    <text evidence="2">Belongs to the resistance-nodulation-cell division (RND) (TC 2.A.6) family. MmpL subfamily.</text>
</comment>
<dbReference type="PANTHER" id="PTHR33406">
    <property type="entry name" value="MEMBRANE PROTEIN MJ1562-RELATED"/>
    <property type="match status" value="1"/>
</dbReference>
<feature type="transmembrane region" description="Helical" evidence="7">
    <location>
        <begin position="893"/>
        <end position="915"/>
    </location>
</feature>
<proteinExistence type="inferred from homology"/>
<dbReference type="Pfam" id="PF03176">
    <property type="entry name" value="MMPL"/>
    <property type="match status" value="2"/>
</dbReference>
<feature type="transmembrane region" description="Helical" evidence="7">
    <location>
        <begin position="280"/>
        <end position="300"/>
    </location>
</feature>
<dbReference type="InterPro" id="IPR050545">
    <property type="entry name" value="Mycobact_MmpL"/>
</dbReference>
<comment type="subcellular location">
    <subcellularLocation>
        <location evidence="1">Cell membrane</location>
        <topology evidence="1">Multi-pass membrane protein</topology>
    </subcellularLocation>
</comment>
<evidence type="ECO:0000256" key="3">
    <source>
        <dbReference type="ARBA" id="ARBA00022475"/>
    </source>
</evidence>
<dbReference type="Gene3D" id="1.20.1640.10">
    <property type="entry name" value="Multidrug efflux transporter AcrB transmembrane domain"/>
    <property type="match status" value="2"/>
</dbReference>
<dbReference type="AlphaFoldDB" id="A0A2I0UZL2"/>
<dbReference type="RefSeq" id="WP_101966695.1">
    <property type="nucleotide sequence ID" value="NZ_PDFK01000003.1"/>
</dbReference>
<protein>
    <recommendedName>
        <fullName evidence="8">SSD domain-containing protein</fullName>
    </recommendedName>
</protein>